<dbReference type="InterPro" id="IPR001647">
    <property type="entry name" value="HTH_TetR"/>
</dbReference>
<dbReference type="Pfam" id="PF17754">
    <property type="entry name" value="TetR_C_14"/>
    <property type="match status" value="1"/>
</dbReference>
<reference evidence="6" key="1">
    <citation type="submission" date="2022-08" db="EMBL/GenBank/DDBJ databases">
        <authorList>
            <person name="Tistechok S."/>
            <person name="Samborskyy M."/>
            <person name="Roman I."/>
        </authorList>
    </citation>
    <scope>NUCLEOTIDE SEQUENCE</scope>
    <source>
        <strain evidence="6">DSM 103496</strain>
    </source>
</reference>
<dbReference type="InterPro" id="IPR041347">
    <property type="entry name" value="MftR_C"/>
</dbReference>
<gene>
    <name evidence="6" type="ORF">NZH93_44715</name>
</gene>
<dbReference type="SUPFAM" id="SSF46689">
    <property type="entry name" value="Homeodomain-like"/>
    <property type="match status" value="1"/>
</dbReference>
<evidence type="ECO:0000256" key="4">
    <source>
        <dbReference type="PROSITE-ProRule" id="PRU00335"/>
    </source>
</evidence>
<feature type="DNA-binding region" description="H-T-H motif" evidence="4">
    <location>
        <begin position="36"/>
        <end position="55"/>
    </location>
</feature>
<dbReference type="GO" id="GO:0003700">
    <property type="term" value="F:DNA-binding transcription factor activity"/>
    <property type="evidence" value="ECO:0007669"/>
    <property type="project" value="TreeGrafter"/>
</dbReference>
<evidence type="ECO:0000313" key="6">
    <source>
        <dbReference type="EMBL" id="MCS7483982.1"/>
    </source>
</evidence>
<feature type="domain" description="HTH tetR-type" evidence="5">
    <location>
        <begin position="13"/>
        <end position="73"/>
    </location>
</feature>
<dbReference type="EMBL" id="JANYMP010000039">
    <property type="protein sequence ID" value="MCS7483982.1"/>
    <property type="molecule type" value="Genomic_DNA"/>
</dbReference>
<keyword evidence="1" id="KW-0805">Transcription regulation</keyword>
<dbReference type="InterPro" id="IPR050109">
    <property type="entry name" value="HTH-type_TetR-like_transc_reg"/>
</dbReference>
<proteinExistence type="predicted"/>
<dbReference type="PANTHER" id="PTHR30055">
    <property type="entry name" value="HTH-TYPE TRANSCRIPTIONAL REGULATOR RUTR"/>
    <property type="match status" value="1"/>
</dbReference>
<dbReference type="PROSITE" id="PS50977">
    <property type="entry name" value="HTH_TETR_2"/>
    <property type="match status" value="1"/>
</dbReference>
<evidence type="ECO:0000259" key="5">
    <source>
        <dbReference type="PROSITE" id="PS50977"/>
    </source>
</evidence>
<accession>A0A9X2VXH5</accession>
<dbReference type="Pfam" id="PF00440">
    <property type="entry name" value="TetR_N"/>
    <property type="match status" value="1"/>
</dbReference>
<dbReference type="PANTHER" id="PTHR30055:SF238">
    <property type="entry name" value="MYCOFACTOCIN BIOSYNTHESIS TRANSCRIPTIONAL REGULATOR MFTR-RELATED"/>
    <property type="match status" value="1"/>
</dbReference>
<evidence type="ECO:0000256" key="2">
    <source>
        <dbReference type="ARBA" id="ARBA00023125"/>
    </source>
</evidence>
<dbReference type="AlphaFoldDB" id="A0A9X2VXH5"/>
<protein>
    <submittedName>
        <fullName evidence="6">TetR/AcrR family transcriptional regulator</fullName>
    </submittedName>
</protein>
<dbReference type="Gene3D" id="1.10.10.60">
    <property type="entry name" value="Homeodomain-like"/>
    <property type="match status" value="1"/>
</dbReference>
<dbReference type="PRINTS" id="PR00455">
    <property type="entry name" value="HTHTETR"/>
</dbReference>
<evidence type="ECO:0000313" key="7">
    <source>
        <dbReference type="Proteomes" id="UP001141259"/>
    </source>
</evidence>
<sequence>MSETTGLRDRARRAMRAEVAVVALELFAEKGFDGATVDDIARAAGMSRTSFFRYFPTKEDVVLGHLDDLGQTIARALADRPEAEDPWDALRSAFRTAYANSKNAPGPALGRMLLDTPSLKARHQEKQSRWQDLLIPEIAVRLGVPDDPRDPRPRALAAAALGCLDAAFQAWTATGGEASTSTFIDRAFDVVATRR</sequence>
<dbReference type="Gene3D" id="1.10.357.10">
    <property type="entry name" value="Tetracycline Repressor, domain 2"/>
    <property type="match status" value="1"/>
</dbReference>
<evidence type="ECO:0000256" key="1">
    <source>
        <dbReference type="ARBA" id="ARBA00023015"/>
    </source>
</evidence>
<dbReference type="RefSeq" id="WP_259629434.1">
    <property type="nucleotide sequence ID" value="NZ_JANYMP010000039.1"/>
</dbReference>
<keyword evidence="2 4" id="KW-0238">DNA-binding</keyword>
<dbReference type="Proteomes" id="UP001141259">
    <property type="component" value="Unassembled WGS sequence"/>
</dbReference>
<keyword evidence="3" id="KW-0804">Transcription</keyword>
<evidence type="ECO:0000256" key="3">
    <source>
        <dbReference type="ARBA" id="ARBA00023163"/>
    </source>
</evidence>
<name>A0A9X2VXH5_9PSEU</name>
<dbReference type="InterPro" id="IPR009057">
    <property type="entry name" value="Homeodomain-like_sf"/>
</dbReference>
<comment type="caution">
    <text evidence="6">The sequence shown here is derived from an EMBL/GenBank/DDBJ whole genome shotgun (WGS) entry which is preliminary data.</text>
</comment>
<organism evidence="6 7">
    <name type="scientific">Umezawaea endophytica</name>
    <dbReference type="NCBI Taxonomy" id="1654476"/>
    <lineage>
        <taxon>Bacteria</taxon>
        <taxon>Bacillati</taxon>
        <taxon>Actinomycetota</taxon>
        <taxon>Actinomycetes</taxon>
        <taxon>Pseudonocardiales</taxon>
        <taxon>Pseudonocardiaceae</taxon>
        <taxon>Umezawaea</taxon>
    </lineage>
</organism>
<keyword evidence="7" id="KW-1185">Reference proteome</keyword>
<dbReference type="GO" id="GO:0000976">
    <property type="term" value="F:transcription cis-regulatory region binding"/>
    <property type="evidence" value="ECO:0007669"/>
    <property type="project" value="TreeGrafter"/>
</dbReference>